<dbReference type="PANTHER" id="PTHR21553">
    <property type="entry name" value="ALMS1-RELATED"/>
    <property type="match status" value="1"/>
</dbReference>
<dbReference type="Pfam" id="PF15309">
    <property type="entry name" value="ALMS_motif"/>
    <property type="match status" value="1"/>
</dbReference>
<reference evidence="5" key="1">
    <citation type="submission" date="2014-12" db="EMBL/GenBank/DDBJ databases">
        <title>Insight into the proteome of Arion vulgaris.</title>
        <authorList>
            <person name="Aradska J."/>
            <person name="Bulat T."/>
            <person name="Smidak R."/>
            <person name="Sarate P."/>
            <person name="Gangsoo J."/>
            <person name="Sialana F."/>
            <person name="Bilban M."/>
            <person name="Lubec G."/>
        </authorList>
    </citation>
    <scope>NUCLEOTIDE SEQUENCE</scope>
    <source>
        <tissue evidence="5">Skin</tissue>
    </source>
</reference>
<evidence type="ECO:0000259" key="4">
    <source>
        <dbReference type="Pfam" id="PF15309"/>
    </source>
</evidence>
<gene>
    <name evidence="5" type="primary">ORF100211</name>
</gene>
<name>A0A0B7A6Y6_9EUPU</name>
<evidence type="ECO:0000256" key="3">
    <source>
        <dbReference type="ARBA" id="ARBA00023212"/>
    </source>
</evidence>
<keyword evidence="3" id="KW-0206">Cytoskeleton</keyword>
<sequence>LASEHRKMQECFRLEREAIFLEQERMTQANLNAHPYSDNLHQPKRRFLSKQEMKELTMKHYKKLPEVVQKQESDKKKQQCQLNRLRVGIFNRKVQRDVFLKKSLRRR</sequence>
<organism evidence="5">
    <name type="scientific">Arion vulgaris</name>
    <dbReference type="NCBI Taxonomy" id="1028688"/>
    <lineage>
        <taxon>Eukaryota</taxon>
        <taxon>Metazoa</taxon>
        <taxon>Spiralia</taxon>
        <taxon>Lophotrochozoa</taxon>
        <taxon>Mollusca</taxon>
        <taxon>Gastropoda</taxon>
        <taxon>Heterobranchia</taxon>
        <taxon>Euthyneura</taxon>
        <taxon>Panpulmonata</taxon>
        <taxon>Eupulmonata</taxon>
        <taxon>Stylommatophora</taxon>
        <taxon>Helicina</taxon>
        <taxon>Arionoidea</taxon>
        <taxon>Arionidae</taxon>
        <taxon>Arion</taxon>
    </lineage>
</organism>
<dbReference type="GO" id="GO:0046599">
    <property type="term" value="P:regulation of centriole replication"/>
    <property type="evidence" value="ECO:0007669"/>
    <property type="project" value="TreeGrafter"/>
</dbReference>
<dbReference type="GO" id="GO:0008017">
    <property type="term" value="F:microtubule binding"/>
    <property type="evidence" value="ECO:0007669"/>
    <property type="project" value="TreeGrafter"/>
</dbReference>
<comment type="subcellular location">
    <subcellularLocation>
        <location evidence="1">Cytoplasm</location>
        <location evidence="1">Cytoskeleton</location>
        <location evidence="1">Microtubule organizing center</location>
        <location evidence="1">Centrosome</location>
    </subcellularLocation>
</comment>
<dbReference type="GO" id="GO:0005814">
    <property type="term" value="C:centriole"/>
    <property type="evidence" value="ECO:0007669"/>
    <property type="project" value="TreeGrafter"/>
</dbReference>
<dbReference type="InterPro" id="IPR029299">
    <property type="entry name" value="ALMS_motif"/>
</dbReference>
<keyword evidence="2" id="KW-0963">Cytoplasm</keyword>
<feature type="non-terminal residue" evidence="5">
    <location>
        <position position="1"/>
    </location>
</feature>
<accession>A0A0B7A6Y6</accession>
<protein>
    <recommendedName>
        <fullName evidence="4">ALMS motif domain-containing protein</fullName>
    </recommendedName>
</protein>
<evidence type="ECO:0000256" key="2">
    <source>
        <dbReference type="ARBA" id="ARBA00022490"/>
    </source>
</evidence>
<proteinExistence type="predicted"/>
<evidence type="ECO:0000313" key="5">
    <source>
        <dbReference type="EMBL" id="CEK76498.1"/>
    </source>
</evidence>
<dbReference type="AlphaFoldDB" id="A0A0B7A6Y6"/>
<evidence type="ECO:0000256" key="1">
    <source>
        <dbReference type="ARBA" id="ARBA00004300"/>
    </source>
</evidence>
<dbReference type="GO" id="GO:0005813">
    <property type="term" value="C:centrosome"/>
    <property type="evidence" value="ECO:0007669"/>
    <property type="project" value="UniProtKB-SubCell"/>
</dbReference>
<feature type="domain" description="ALMS motif" evidence="4">
    <location>
        <begin position="3"/>
        <end position="98"/>
    </location>
</feature>
<dbReference type="EMBL" id="HACG01029633">
    <property type="protein sequence ID" value="CEK76498.1"/>
    <property type="molecule type" value="Transcribed_RNA"/>
</dbReference>
<dbReference type="PANTHER" id="PTHR21553:SF36">
    <property type="entry name" value="ALMS1 CENTROSOME AND BASAL BODY-ASSOCIATED PROTEIN-RELATED"/>
    <property type="match status" value="1"/>
</dbReference>
<dbReference type="GO" id="GO:0005829">
    <property type="term" value="C:cytosol"/>
    <property type="evidence" value="ECO:0007669"/>
    <property type="project" value="TreeGrafter"/>
</dbReference>